<dbReference type="RefSeq" id="WP_181760088.1">
    <property type="nucleotide sequence ID" value="NZ_BMCR01000008.1"/>
</dbReference>
<dbReference type="InterPro" id="IPR011227">
    <property type="entry name" value="UCP029730"/>
</dbReference>
<gene>
    <name evidence="1" type="ORF">H1W37_09540</name>
</gene>
<dbReference type="InterPro" id="IPR007709">
    <property type="entry name" value="N-FG_amidohydro"/>
</dbReference>
<dbReference type="SUPFAM" id="SSF53187">
    <property type="entry name" value="Zn-dependent exopeptidases"/>
    <property type="match status" value="1"/>
</dbReference>
<evidence type="ECO:0000313" key="1">
    <source>
        <dbReference type="EMBL" id="MBA4611893.1"/>
    </source>
</evidence>
<reference evidence="1 2" key="1">
    <citation type="submission" date="2020-07" db="EMBL/GenBank/DDBJ databases">
        <authorList>
            <person name="Li M."/>
        </authorList>
    </citation>
    <scope>NUCLEOTIDE SEQUENCE [LARGE SCALE GENOMIC DNA]</scope>
    <source>
        <strain evidence="1 2">DSM 23284</strain>
    </source>
</reference>
<protein>
    <submittedName>
        <fullName evidence="1">N-formylglutamate amidohydrolase</fullName>
    </submittedName>
</protein>
<sequence length="266" mass="28258">MQQQAETRGGVPSVVVTENAEGLGPFVFLCDHASNVLPAEFGGLGLDEAARRAHIAWDPGALGVSRHLSALFDAPLVYPDLSRLVLDCNRDPAAADLIPEVSETTEVPGNRGLSPADRQARIDLVHTPFHRTITELLDARAEAGLPTAVVSIHSFTPIYKGVSRPWPIGILSDTDRRLAEPILTALAADPATMPGDNVPYSPADGVYYTVGRHGEGRGLPCVMIEIRNDEVASPEAEALWAERLGDALAFALENLTAPGQPEGGHA</sequence>
<dbReference type="EMBL" id="JACEON010000007">
    <property type="protein sequence ID" value="MBA4611893.1"/>
    <property type="molecule type" value="Genomic_DNA"/>
</dbReference>
<keyword evidence="2" id="KW-1185">Reference proteome</keyword>
<comment type="caution">
    <text evidence="1">The sequence shown here is derived from an EMBL/GenBank/DDBJ whole genome shotgun (WGS) entry which is preliminary data.</text>
</comment>
<organism evidence="1 2">
    <name type="scientific">Stappia taiwanensis</name>
    <dbReference type="NCBI Taxonomy" id="992267"/>
    <lineage>
        <taxon>Bacteria</taxon>
        <taxon>Pseudomonadati</taxon>
        <taxon>Pseudomonadota</taxon>
        <taxon>Alphaproteobacteria</taxon>
        <taxon>Hyphomicrobiales</taxon>
        <taxon>Stappiaceae</taxon>
        <taxon>Stappia</taxon>
    </lineage>
</organism>
<dbReference type="AlphaFoldDB" id="A0A838XYE0"/>
<dbReference type="GO" id="GO:0016787">
    <property type="term" value="F:hydrolase activity"/>
    <property type="evidence" value="ECO:0007669"/>
    <property type="project" value="UniProtKB-KW"/>
</dbReference>
<dbReference type="Pfam" id="PF05013">
    <property type="entry name" value="FGase"/>
    <property type="match status" value="1"/>
</dbReference>
<proteinExistence type="predicted"/>
<keyword evidence="1" id="KW-0378">Hydrolase</keyword>
<evidence type="ECO:0000313" key="2">
    <source>
        <dbReference type="Proteomes" id="UP000559404"/>
    </source>
</evidence>
<reference evidence="1 2" key="2">
    <citation type="submission" date="2020-08" db="EMBL/GenBank/DDBJ databases">
        <title>Stappia taiwanensis sp. nov., isolated from a coastal thermal spring.</title>
        <authorList>
            <person name="Kampfer P."/>
        </authorList>
    </citation>
    <scope>NUCLEOTIDE SEQUENCE [LARGE SCALE GENOMIC DNA]</scope>
    <source>
        <strain evidence="1 2">DSM 23284</strain>
    </source>
</reference>
<dbReference type="Gene3D" id="3.40.630.40">
    <property type="entry name" value="Zn-dependent exopeptidases"/>
    <property type="match status" value="1"/>
</dbReference>
<dbReference type="Proteomes" id="UP000559404">
    <property type="component" value="Unassembled WGS sequence"/>
</dbReference>
<accession>A0A838XYE0</accession>
<name>A0A838XYE0_9HYPH</name>
<dbReference type="PIRSF" id="PIRSF029730">
    <property type="entry name" value="UCP029730"/>
    <property type="match status" value="1"/>
</dbReference>